<name>A0A8S5RZH9_9CAUD</name>
<feature type="transmembrane region" description="Helical" evidence="1">
    <location>
        <begin position="6"/>
        <end position="29"/>
    </location>
</feature>
<dbReference type="EMBL" id="BK032510">
    <property type="protein sequence ID" value="DAF44188.1"/>
    <property type="molecule type" value="Genomic_DNA"/>
</dbReference>
<sequence length="30" mass="3851">MTDNFIFYLLHCLSYYNNIYFKMNFFILFN</sequence>
<evidence type="ECO:0000313" key="2">
    <source>
        <dbReference type="EMBL" id="DAF44188.1"/>
    </source>
</evidence>
<keyword evidence="1" id="KW-1133">Transmembrane helix</keyword>
<proteinExistence type="predicted"/>
<keyword evidence="1" id="KW-0812">Transmembrane</keyword>
<organism evidence="2">
    <name type="scientific">Myoviridae sp. ctNQV2</name>
    <dbReference type="NCBI Taxonomy" id="2827683"/>
    <lineage>
        <taxon>Viruses</taxon>
        <taxon>Duplodnaviria</taxon>
        <taxon>Heunggongvirae</taxon>
        <taxon>Uroviricota</taxon>
        <taxon>Caudoviricetes</taxon>
    </lineage>
</organism>
<reference evidence="2" key="1">
    <citation type="journal article" date="2021" name="Proc. Natl. Acad. Sci. U.S.A.">
        <title>A Catalog of Tens of Thousands of Viruses from Human Metagenomes Reveals Hidden Associations with Chronic Diseases.</title>
        <authorList>
            <person name="Tisza M.J."/>
            <person name="Buck C.B."/>
        </authorList>
    </citation>
    <scope>NUCLEOTIDE SEQUENCE</scope>
    <source>
        <strain evidence="2">CtNQV2</strain>
    </source>
</reference>
<accession>A0A8S5RZH9</accession>
<keyword evidence="1" id="KW-0472">Membrane</keyword>
<protein>
    <submittedName>
        <fullName evidence="2">Uncharacterized protein</fullName>
    </submittedName>
</protein>
<evidence type="ECO:0000256" key="1">
    <source>
        <dbReference type="SAM" id="Phobius"/>
    </source>
</evidence>